<evidence type="ECO:0000256" key="5">
    <source>
        <dbReference type="ARBA" id="ARBA00022801"/>
    </source>
</evidence>
<evidence type="ECO:0000256" key="1">
    <source>
        <dbReference type="ARBA" id="ARBA00006620"/>
    </source>
</evidence>
<dbReference type="InterPro" id="IPR038570">
    <property type="entry name" value="HicA_sf"/>
</dbReference>
<proteinExistence type="inferred from homology"/>
<gene>
    <name evidence="9" type="ORF">U5T69_12720</name>
</gene>
<keyword evidence="5" id="KW-0378">Hydrolase</keyword>
<dbReference type="Proteomes" id="UP001324595">
    <property type="component" value="Unassembled WGS sequence"/>
</dbReference>
<keyword evidence="7" id="KW-0346">Stress response</keyword>
<evidence type="ECO:0000256" key="8">
    <source>
        <dbReference type="SAM" id="MobiDB-lite"/>
    </source>
</evidence>
<keyword evidence="4" id="KW-0255">Endonuclease</keyword>
<keyword evidence="3" id="KW-0540">Nuclease</keyword>
<evidence type="ECO:0000313" key="9">
    <source>
        <dbReference type="EMBL" id="MEB2664035.1"/>
    </source>
</evidence>
<dbReference type="GeneID" id="93203853"/>
<organism evidence="9 10">
    <name type="scientific">Bordetella parapertussis</name>
    <dbReference type="NCBI Taxonomy" id="519"/>
    <lineage>
        <taxon>Bacteria</taxon>
        <taxon>Pseudomonadati</taxon>
        <taxon>Pseudomonadota</taxon>
        <taxon>Betaproteobacteria</taxon>
        <taxon>Burkholderiales</taxon>
        <taxon>Alcaligenaceae</taxon>
        <taxon>Bordetella</taxon>
    </lineage>
</organism>
<keyword evidence="2" id="KW-1277">Toxin-antitoxin system</keyword>
<protein>
    <submittedName>
        <fullName evidence="9">Type II toxin-antitoxin system HicA family toxin</fullName>
    </submittedName>
</protein>
<comment type="similarity">
    <text evidence="1">Belongs to the HicA mRNA interferase family.</text>
</comment>
<evidence type="ECO:0000256" key="4">
    <source>
        <dbReference type="ARBA" id="ARBA00022759"/>
    </source>
</evidence>
<dbReference type="Gene3D" id="3.30.920.30">
    <property type="entry name" value="Hypothetical protein"/>
    <property type="match status" value="1"/>
</dbReference>
<evidence type="ECO:0000313" key="10">
    <source>
        <dbReference type="Proteomes" id="UP001324595"/>
    </source>
</evidence>
<name>A0ABU5X6P7_BORPP</name>
<sequence length="60" mass="6751">MNSTDLIQQPKADGWYRVHTVGSHHQYKHPTKPGKVTVPHPRKGLPTATQRSILKQAGLR</sequence>
<reference evidence="9 10" key="1">
    <citation type="submission" date="2023-12" db="EMBL/GenBank/DDBJ databases">
        <title>Draft Genome Sequences of Bordetella parapertussis clinical Isolates from Colombia, 2023.</title>
        <authorList>
            <person name="Montilla E.A."/>
            <person name="Rojas F."/>
            <person name="Vargas M.N."/>
            <person name="Bonilla V."/>
            <person name="Duarte C."/>
        </authorList>
    </citation>
    <scope>NUCLEOTIDE SEQUENCE [LARGE SCALE GENOMIC DNA]</scope>
    <source>
        <strain evidence="9 10">320001806</strain>
    </source>
</reference>
<dbReference type="Pfam" id="PF07927">
    <property type="entry name" value="HicA_toxin"/>
    <property type="match status" value="1"/>
</dbReference>
<comment type="caution">
    <text evidence="9">The sequence shown here is derived from an EMBL/GenBank/DDBJ whole genome shotgun (WGS) entry which is preliminary data.</text>
</comment>
<evidence type="ECO:0000256" key="6">
    <source>
        <dbReference type="ARBA" id="ARBA00022884"/>
    </source>
</evidence>
<dbReference type="InterPro" id="IPR012933">
    <property type="entry name" value="HicA_mRNA_interferase"/>
</dbReference>
<dbReference type="RefSeq" id="WP_010928352.1">
    <property type="nucleotide sequence ID" value="NZ_AP019378.2"/>
</dbReference>
<dbReference type="SUPFAM" id="SSF54786">
    <property type="entry name" value="YcfA/nrd intein domain"/>
    <property type="match status" value="1"/>
</dbReference>
<evidence type="ECO:0000256" key="2">
    <source>
        <dbReference type="ARBA" id="ARBA00022649"/>
    </source>
</evidence>
<evidence type="ECO:0000256" key="7">
    <source>
        <dbReference type="ARBA" id="ARBA00023016"/>
    </source>
</evidence>
<accession>A0ABU5X6P7</accession>
<evidence type="ECO:0000256" key="3">
    <source>
        <dbReference type="ARBA" id="ARBA00022722"/>
    </source>
</evidence>
<dbReference type="EMBL" id="JAXUBE010000041">
    <property type="protein sequence ID" value="MEB2664035.1"/>
    <property type="molecule type" value="Genomic_DNA"/>
</dbReference>
<keyword evidence="10" id="KW-1185">Reference proteome</keyword>
<keyword evidence="6" id="KW-0694">RNA-binding</keyword>
<feature type="region of interest" description="Disordered" evidence="8">
    <location>
        <begin position="23"/>
        <end position="60"/>
    </location>
</feature>